<accession>A0A6G0TCE0</accession>
<comment type="caution">
    <text evidence="1">The sequence shown here is derived from an EMBL/GenBank/DDBJ whole genome shotgun (WGS) entry which is preliminary data.</text>
</comment>
<dbReference type="EMBL" id="VYZN01000048">
    <property type="protein sequence ID" value="KAE9528904.1"/>
    <property type="molecule type" value="Genomic_DNA"/>
</dbReference>
<organism evidence="1 2">
    <name type="scientific">Aphis glycines</name>
    <name type="common">Soybean aphid</name>
    <dbReference type="NCBI Taxonomy" id="307491"/>
    <lineage>
        <taxon>Eukaryota</taxon>
        <taxon>Metazoa</taxon>
        <taxon>Ecdysozoa</taxon>
        <taxon>Arthropoda</taxon>
        <taxon>Hexapoda</taxon>
        <taxon>Insecta</taxon>
        <taxon>Pterygota</taxon>
        <taxon>Neoptera</taxon>
        <taxon>Paraneoptera</taxon>
        <taxon>Hemiptera</taxon>
        <taxon>Sternorrhyncha</taxon>
        <taxon>Aphidomorpha</taxon>
        <taxon>Aphidoidea</taxon>
        <taxon>Aphididae</taxon>
        <taxon>Aphidini</taxon>
        <taxon>Aphis</taxon>
        <taxon>Aphis</taxon>
    </lineage>
</organism>
<gene>
    <name evidence="1" type="ORF">AGLY_012479</name>
</gene>
<dbReference type="Proteomes" id="UP000475862">
    <property type="component" value="Unassembled WGS sequence"/>
</dbReference>
<name>A0A6G0TCE0_APHGL</name>
<evidence type="ECO:0000313" key="1">
    <source>
        <dbReference type="EMBL" id="KAE9528904.1"/>
    </source>
</evidence>
<protein>
    <submittedName>
        <fullName evidence="1">Uncharacterized protein</fullName>
    </submittedName>
</protein>
<evidence type="ECO:0000313" key="2">
    <source>
        <dbReference type="Proteomes" id="UP000475862"/>
    </source>
</evidence>
<reference evidence="1 2" key="1">
    <citation type="submission" date="2019-08" db="EMBL/GenBank/DDBJ databases">
        <title>The genome of the soybean aphid Biotype 1, its phylome, world population structure and adaptation to the North American continent.</title>
        <authorList>
            <person name="Giordano R."/>
            <person name="Donthu R.K."/>
            <person name="Hernandez A.G."/>
            <person name="Wright C.L."/>
            <person name="Zimin A.V."/>
        </authorList>
    </citation>
    <scope>NUCLEOTIDE SEQUENCE [LARGE SCALE GENOMIC DNA]</scope>
    <source>
        <tissue evidence="1">Whole aphids</tissue>
    </source>
</reference>
<keyword evidence="2" id="KW-1185">Reference proteome</keyword>
<sequence>MPECRVNVCFISTACQFANLYVSNTIFKSIFDFVCWKMGIIARSEEGPFSIRFELTYVHYHIVMWGLSSKDYTVWCSGVVLTCSAAYTRRGEALPNERDKCDKGMDSRTKHHVLTVSAVLYTSLVLWAKRRCGRISSGCGLSYKFDLVGSVTGRAVPLPLTNYIKLKFKIISKLQYNTEMNISNYHYQSFCPSMSDKHQCFIIK</sequence>
<dbReference type="OrthoDB" id="10505556at2759"/>
<dbReference type="AlphaFoldDB" id="A0A6G0TCE0"/>
<proteinExistence type="predicted"/>